<reference evidence="3" key="1">
    <citation type="submission" date="2018-11" db="EMBL/GenBank/DDBJ databases">
        <title>Complete genome sequence of Paenibacillus sp. ML311-T8.</title>
        <authorList>
            <person name="Nam Y.-D."/>
            <person name="Kang J."/>
            <person name="Chung W.-H."/>
            <person name="Park Y.S."/>
        </authorList>
    </citation>
    <scope>NUCLEOTIDE SEQUENCE [LARGE SCALE GENOMIC DNA]</scope>
    <source>
        <strain evidence="3">ML311-T8</strain>
    </source>
</reference>
<dbReference type="RefSeq" id="WP_155701814.1">
    <property type="nucleotide sequence ID" value="NZ_CP034235.1"/>
</dbReference>
<evidence type="ECO:0000313" key="3">
    <source>
        <dbReference type="Proteomes" id="UP000426246"/>
    </source>
</evidence>
<dbReference type="Proteomes" id="UP000426246">
    <property type="component" value="Chromosome"/>
</dbReference>
<dbReference type="KEGG" id="ppsc:EHS13_18580"/>
<proteinExistence type="predicted"/>
<keyword evidence="1" id="KW-0175">Coiled coil</keyword>
<keyword evidence="3" id="KW-1185">Reference proteome</keyword>
<name>A0A6B8RM59_9BACL</name>
<evidence type="ECO:0000256" key="1">
    <source>
        <dbReference type="SAM" id="Coils"/>
    </source>
</evidence>
<organism evidence="2 3">
    <name type="scientific">Paenibacillus psychroresistens</name>
    <dbReference type="NCBI Taxonomy" id="1778678"/>
    <lineage>
        <taxon>Bacteria</taxon>
        <taxon>Bacillati</taxon>
        <taxon>Bacillota</taxon>
        <taxon>Bacilli</taxon>
        <taxon>Bacillales</taxon>
        <taxon>Paenibacillaceae</taxon>
        <taxon>Paenibacillus</taxon>
    </lineage>
</organism>
<accession>A0A6B8RM59</accession>
<evidence type="ECO:0008006" key="4">
    <source>
        <dbReference type="Google" id="ProtNLM"/>
    </source>
</evidence>
<feature type="coiled-coil region" evidence="1">
    <location>
        <begin position="51"/>
        <end position="98"/>
    </location>
</feature>
<gene>
    <name evidence="2" type="ORF">EHS13_18580</name>
</gene>
<sequence length="108" mass="12241">MTHSRQHQELVKKAEEHAEATITSALNAGEMLDDALDRADPKLILSSQGRLNQVQHEVIKSQEQLTEVNREHKHDAQLQQVTENLDLAQEDVEQAIDAAQMPQQVIER</sequence>
<evidence type="ECO:0000313" key="2">
    <source>
        <dbReference type="EMBL" id="QGQ96742.1"/>
    </source>
</evidence>
<protein>
    <recommendedName>
        <fullName evidence="4">DUF2564 family protein</fullName>
    </recommendedName>
</protein>
<dbReference type="EMBL" id="CP034235">
    <property type="protein sequence ID" value="QGQ96742.1"/>
    <property type="molecule type" value="Genomic_DNA"/>
</dbReference>
<dbReference type="OrthoDB" id="2624681at2"/>
<dbReference type="AlphaFoldDB" id="A0A6B8RM59"/>